<dbReference type="EMBL" id="CP002820">
    <property type="protein sequence ID" value="AEG72035.1"/>
    <property type="molecule type" value="Genomic_DNA"/>
</dbReference>
<dbReference type="Proteomes" id="UP000007953">
    <property type="component" value="Plasmid megaplasmid"/>
</dbReference>
<gene>
    <name evidence="2" type="ordered locus">RSPO_m01400</name>
</gene>
<protein>
    <submittedName>
        <fullName evidence="2">Uncharacterized protein</fullName>
    </submittedName>
</protein>
<dbReference type="HOGENOM" id="CLU_1218937_0_0_4"/>
<reference evidence="2 3" key="1">
    <citation type="journal article" date="2011" name="J. Bacteriol.">
        <title>Complete genome sequence of the plant pathogen Ralstonia solanacearum strain Po82.</title>
        <authorList>
            <person name="Xu J."/>
            <person name="Zheng H.J."/>
            <person name="Liu L."/>
            <person name="Pan Z.C."/>
            <person name="Prior P."/>
            <person name="Tang B."/>
            <person name="Xu J.S."/>
            <person name="Zhang H."/>
            <person name="Tian Q."/>
            <person name="Zhang L.Q."/>
            <person name="Feng J."/>
        </authorList>
    </citation>
    <scope>NUCLEOTIDE SEQUENCE [LARGE SCALE GENOMIC DNA]</scope>
    <source>
        <strain evidence="3">Po82</strain>
    </source>
</reference>
<proteinExistence type="predicted"/>
<name>F6GBG9_RALS8</name>
<organism evidence="2 3">
    <name type="scientific">Ralstonia solanacearum (strain Po82)</name>
    <dbReference type="NCBI Taxonomy" id="1031711"/>
    <lineage>
        <taxon>Bacteria</taxon>
        <taxon>Pseudomonadati</taxon>
        <taxon>Pseudomonadota</taxon>
        <taxon>Betaproteobacteria</taxon>
        <taxon>Burkholderiales</taxon>
        <taxon>Burkholderiaceae</taxon>
        <taxon>Ralstonia</taxon>
        <taxon>Ralstonia solanacearum species complex</taxon>
    </lineage>
</organism>
<dbReference type="KEGG" id="rsn:RSPO_m01400"/>
<evidence type="ECO:0000313" key="3">
    <source>
        <dbReference type="Proteomes" id="UP000007953"/>
    </source>
</evidence>
<geneLocation type="plasmid" evidence="3"/>
<dbReference type="Pfam" id="PF25860">
    <property type="entry name" value="CPPA"/>
    <property type="match status" value="1"/>
</dbReference>
<sequence>MVSIAQWPRPDERRPPAGARRSTRSAVISARIFVTRSTRSDSARMHSWFGDWHGPTARQRCRTARRSAPRPMACPIPAQRLPWHEATPCAAKLGQQIWGIVSRIDGVPSFHNIALEKDGYLYIFTVCVYTVIATMDDLIRIENEYDRQTVAWLRERLGEQALCEVVLRMQGRGKPYASAVCRALRLVPPPRRRGSGGAISRAVGEAYLASIRALLAGHHAGGHAAPA</sequence>
<keyword evidence="2" id="KW-0614">Plasmid</keyword>
<evidence type="ECO:0000256" key="1">
    <source>
        <dbReference type="SAM" id="MobiDB-lite"/>
    </source>
</evidence>
<evidence type="ECO:0000313" key="2">
    <source>
        <dbReference type="EMBL" id="AEG72035.1"/>
    </source>
</evidence>
<accession>F6GBG9</accession>
<dbReference type="PATRIC" id="fig|1031711.3.peg.4587"/>
<feature type="region of interest" description="Disordered" evidence="1">
    <location>
        <begin position="1"/>
        <end position="24"/>
    </location>
</feature>
<dbReference type="InterPro" id="IPR058891">
    <property type="entry name" value="CPPA"/>
</dbReference>
<dbReference type="AlphaFoldDB" id="F6GBG9"/>